<protein>
    <submittedName>
        <fullName evidence="1">Uncharacterized protein</fullName>
    </submittedName>
</protein>
<evidence type="ECO:0000313" key="1">
    <source>
        <dbReference type="EMBL" id="QSS52310.1"/>
    </source>
</evidence>
<reference evidence="1" key="1">
    <citation type="submission" date="2021-01" db="EMBL/GenBank/DDBJ databases">
        <title>Chromosome-level genome assembly of a human fungal pathogen reveals clustering of transcriptionally co-regulated genes.</title>
        <authorList>
            <person name="Voorhies M."/>
            <person name="Cohen S."/>
            <person name="Shea T.P."/>
            <person name="Petrus S."/>
            <person name="Munoz J.F."/>
            <person name="Poplawski S."/>
            <person name="Goldman W.E."/>
            <person name="Michael T."/>
            <person name="Cuomo C.A."/>
            <person name="Sil A."/>
            <person name="Beyhan S."/>
        </authorList>
    </citation>
    <scope>NUCLEOTIDE SEQUENCE</scope>
    <source>
        <strain evidence="1">H88</strain>
    </source>
</reference>
<gene>
    <name evidence="1" type="ORF">I7I53_07909</name>
</gene>
<organism evidence="1 2">
    <name type="scientific">Ajellomyces capsulatus (strain H88)</name>
    <name type="common">Darling's disease fungus</name>
    <name type="synonym">Histoplasma capsulatum</name>
    <dbReference type="NCBI Taxonomy" id="544711"/>
    <lineage>
        <taxon>Eukaryota</taxon>
        <taxon>Fungi</taxon>
        <taxon>Dikarya</taxon>
        <taxon>Ascomycota</taxon>
        <taxon>Pezizomycotina</taxon>
        <taxon>Eurotiomycetes</taxon>
        <taxon>Eurotiomycetidae</taxon>
        <taxon>Onygenales</taxon>
        <taxon>Ajellomycetaceae</taxon>
        <taxon>Histoplasma</taxon>
    </lineage>
</organism>
<evidence type="ECO:0000313" key="2">
    <source>
        <dbReference type="Proteomes" id="UP000663419"/>
    </source>
</evidence>
<dbReference type="Proteomes" id="UP000663419">
    <property type="component" value="Chromosome 2"/>
</dbReference>
<proteinExistence type="predicted"/>
<dbReference type="VEuPathDB" id="FungiDB:I7I53_07909"/>
<dbReference type="EMBL" id="CP069103">
    <property type="protein sequence ID" value="QSS52310.1"/>
    <property type="molecule type" value="Genomic_DNA"/>
</dbReference>
<accession>A0A8A1LFI6</accession>
<name>A0A8A1LFI6_AJEC8</name>
<dbReference type="AlphaFoldDB" id="A0A8A1LFI6"/>
<sequence>MVISPGFGLGLSIGTYCLTDSHKVSSCSVAIARGYSLICWQGERCSITQNGPDIIVSIP</sequence>